<dbReference type="Proteomes" id="UP000830375">
    <property type="component" value="Unassembled WGS sequence"/>
</dbReference>
<dbReference type="EMBL" id="JACTAM010000021">
    <property type="protein sequence ID" value="KAI2651400.1"/>
    <property type="molecule type" value="Genomic_DNA"/>
</dbReference>
<comment type="caution">
    <text evidence="2">The sequence shown here is derived from an EMBL/GenBank/DDBJ whole genome shotgun (WGS) entry which is preliminary data.</text>
</comment>
<keyword evidence="3" id="KW-1185">Reference proteome</keyword>
<reference evidence="2 3" key="1">
    <citation type="submission" date="2022-01" db="EMBL/GenBank/DDBJ databases">
        <title>A high-quality chromosome-level genome assembly of rohu carp, Labeo rohita.</title>
        <authorList>
            <person name="Arick M.A. II"/>
            <person name="Hsu C.-Y."/>
            <person name="Magbanua Z."/>
            <person name="Pechanova O."/>
            <person name="Grover C."/>
            <person name="Miller E."/>
            <person name="Thrash A."/>
            <person name="Ezzel L."/>
            <person name="Alam S."/>
            <person name="Benzie J."/>
            <person name="Hamilton M."/>
            <person name="Karsi A."/>
            <person name="Lawrence M.L."/>
            <person name="Peterson D.G."/>
        </authorList>
    </citation>
    <scope>NUCLEOTIDE SEQUENCE [LARGE SCALE GENOMIC DNA]</scope>
    <source>
        <strain evidence="3">BAU-BD-2019</strain>
        <tissue evidence="2">Blood</tissue>
    </source>
</reference>
<feature type="transmembrane region" description="Helical" evidence="1">
    <location>
        <begin position="86"/>
        <end position="114"/>
    </location>
</feature>
<evidence type="ECO:0000256" key="1">
    <source>
        <dbReference type="SAM" id="Phobius"/>
    </source>
</evidence>
<keyword evidence="1" id="KW-0472">Membrane</keyword>
<gene>
    <name evidence="2" type="ORF">H4Q32_019482</name>
</gene>
<evidence type="ECO:0000313" key="2">
    <source>
        <dbReference type="EMBL" id="KAI2651400.1"/>
    </source>
</evidence>
<keyword evidence="1" id="KW-1133">Transmembrane helix</keyword>
<sequence>MTLSDRTDLTCCHLNQSTCIFYADSRNISQQNSSCCKLTISGEKLVRGKAEGKHRTTVIVRCEGEDYNKSQNVTITVWRISLSGKYILVLLLILGSLILLSLLLSIIICIIYLIKKQDNQDANSGTVEVQDEKTEITDDELLYATVNHSGAGENSAPVVKFESGTDYATVVVH</sequence>
<keyword evidence="1" id="KW-0812">Transmembrane</keyword>
<proteinExistence type="predicted"/>
<organism evidence="2 3">
    <name type="scientific">Labeo rohita</name>
    <name type="common">Indian major carp</name>
    <name type="synonym">Cyprinus rohita</name>
    <dbReference type="NCBI Taxonomy" id="84645"/>
    <lineage>
        <taxon>Eukaryota</taxon>
        <taxon>Metazoa</taxon>
        <taxon>Chordata</taxon>
        <taxon>Craniata</taxon>
        <taxon>Vertebrata</taxon>
        <taxon>Euteleostomi</taxon>
        <taxon>Actinopterygii</taxon>
        <taxon>Neopterygii</taxon>
        <taxon>Teleostei</taxon>
        <taxon>Ostariophysi</taxon>
        <taxon>Cypriniformes</taxon>
        <taxon>Cyprinidae</taxon>
        <taxon>Labeoninae</taxon>
        <taxon>Labeonini</taxon>
        <taxon>Labeo</taxon>
    </lineage>
</organism>
<protein>
    <submittedName>
        <fullName evidence="2">Protocadherin beta-1</fullName>
    </submittedName>
</protein>
<evidence type="ECO:0000313" key="3">
    <source>
        <dbReference type="Proteomes" id="UP000830375"/>
    </source>
</evidence>
<accession>A0ABQ8LL52</accession>
<name>A0ABQ8LL52_LABRO</name>